<reference evidence="6" key="1">
    <citation type="submission" date="2023-07" db="EMBL/GenBank/DDBJ databases">
        <authorList>
            <person name="Kim M."/>
        </authorList>
    </citation>
    <scope>NUCLEOTIDE SEQUENCE</scope>
    <source>
        <strain evidence="6">BIUV-7</strain>
    </source>
</reference>
<keyword evidence="7" id="KW-1185">Reference proteome</keyword>
<comment type="caution">
    <text evidence="6">The sequence shown here is derived from an EMBL/GenBank/DDBJ whole genome shotgun (WGS) entry which is preliminary data.</text>
</comment>
<evidence type="ECO:0000256" key="2">
    <source>
        <dbReference type="ARBA" id="ARBA00023125"/>
    </source>
</evidence>
<evidence type="ECO:0000313" key="7">
    <source>
        <dbReference type="Proteomes" id="UP001169764"/>
    </source>
</evidence>
<dbReference type="PROSITE" id="PS50977">
    <property type="entry name" value="HTH_TETR_2"/>
    <property type="match status" value="2"/>
</dbReference>
<dbReference type="Gene3D" id="1.10.357.10">
    <property type="entry name" value="Tetracycline Repressor, domain 2"/>
    <property type="match status" value="2"/>
</dbReference>
<evidence type="ECO:0000259" key="5">
    <source>
        <dbReference type="PROSITE" id="PS50977"/>
    </source>
</evidence>
<sequence>MISQADADIQPLLKAAMTLVAADGLKGLSLRPLAERLGTTVSALSHRFGLKDALIAALIDAAREADALFLDTWLARIRALEVRDGALFADLADAVLSDMAGPEALRTQFYCELVQGAATQPEYAAPLADWKGRRLAFWHAASEGLDQADLGDILHAFSTDEAAHGLAIGDLAAYRWLRRLNLHRLCRGLIAPADAPDMRQFEIFHAALGAPFAASGRYRPPELSEWQAKAAHHISALIISGGSDAITHRAIAARAGVANSTLAYHFPRQEDLLKAGLNDIIARIDGVIHAPEEMRDTERYELTSVEVARATFAIALAATRMPDLKTVAADMRRRRGENLLVQLNRETRDAPFDLLAAQAVSVTGIGQLMLDATLDPTGAPAFILTSRMTATAAIR</sequence>
<feature type="domain" description="HTH tetR-type" evidence="5">
    <location>
        <begin position="224"/>
        <end position="284"/>
    </location>
</feature>
<name>A0ABT8YD44_9SPHN</name>
<gene>
    <name evidence="6" type="ORF">Q4F19_18010</name>
</gene>
<dbReference type="PANTHER" id="PTHR30055:SF234">
    <property type="entry name" value="HTH-TYPE TRANSCRIPTIONAL REGULATOR BETI"/>
    <property type="match status" value="1"/>
</dbReference>
<dbReference type="RefSeq" id="WP_303545614.1">
    <property type="nucleotide sequence ID" value="NZ_JAUOTP010000010.1"/>
</dbReference>
<keyword evidence="2 4" id="KW-0238">DNA-binding</keyword>
<dbReference type="Proteomes" id="UP001169764">
    <property type="component" value="Unassembled WGS sequence"/>
</dbReference>
<dbReference type="InterPro" id="IPR001647">
    <property type="entry name" value="HTH_TetR"/>
</dbReference>
<evidence type="ECO:0000256" key="4">
    <source>
        <dbReference type="PROSITE-ProRule" id="PRU00335"/>
    </source>
</evidence>
<evidence type="ECO:0000256" key="3">
    <source>
        <dbReference type="ARBA" id="ARBA00023163"/>
    </source>
</evidence>
<proteinExistence type="predicted"/>
<organism evidence="6 7">
    <name type="scientific">Sphingomonas natans</name>
    <dbReference type="NCBI Taxonomy" id="3063330"/>
    <lineage>
        <taxon>Bacteria</taxon>
        <taxon>Pseudomonadati</taxon>
        <taxon>Pseudomonadota</taxon>
        <taxon>Alphaproteobacteria</taxon>
        <taxon>Sphingomonadales</taxon>
        <taxon>Sphingomonadaceae</taxon>
        <taxon>Sphingomonas</taxon>
    </lineage>
</organism>
<protein>
    <submittedName>
        <fullName evidence="6">TetR family transcriptional regulator</fullName>
    </submittedName>
</protein>
<dbReference type="SUPFAM" id="SSF46689">
    <property type="entry name" value="Homeodomain-like"/>
    <property type="match status" value="2"/>
</dbReference>
<dbReference type="EMBL" id="JAUOTP010000010">
    <property type="protein sequence ID" value="MDO6416286.1"/>
    <property type="molecule type" value="Genomic_DNA"/>
</dbReference>
<dbReference type="InterPro" id="IPR050109">
    <property type="entry name" value="HTH-type_TetR-like_transc_reg"/>
</dbReference>
<dbReference type="InterPro" id="IPR009057">
    <property type="entry name" value="Homeodomain-like_sf"/>
</dbReference>
<feature type="DNA-binding region" description="H-T-H motif" evidence="4">
    <location>
        <begin position="247"/>
        <end position="266"/>
    </location>
</feature>
<accession>A0ABT8YD44</accession>
<feature type="domain" description="HTH tetR-type" evidence="5">
    <location>
        <begin position="6"/>
        <end position="66"/>
    </location>
</feature>
<evidence type="ECO:0000313" key="6">
    <source>
        <dbReference type="EMBL" id="MDO6416286.1"/>
    </source>
</evidence>
<keyword evidence="1" id="KW-0805">Transcription regulation</keyword>
<dbReference type="PANTHER" id="PTHR30055">
    <property type="entry name" value="HTH-TYPE TRANSCRIPTIONAL REGULATOR RUTR"/>
    <property type="match status" value="1"/>
</dbReference>
<keyword evidence="3" id="KW-0804">Transcription</keyword>
<feature type="DNA-binding region" description="H-T-H motif" evidence="4">
    <location>
        <begin position="29"/>
        <end position="48"/>
    </location>
</feature>
<evidence type="ECO:0000256" key="1">
    <source>
        <dbReference type="ARBA" id="ARBA00023015"/>
    </source>
</evidence>
<dbReference type="Pfam" id="PF00440">
    <property type="entry name" value="TetR_N"/>
    <property type="match status" value="2"/>
</dbReference>